<dbReference type="PANTHER" id="PTHR42767:SF1">
    <property type="entry name" value="ENDO-BETA-1,6-GALACTANASE-LIKE DOMAIN-CONTAINING PROTEIN"/>
    <property type="match status" value="1"/>
</dbReference>
<feature type="chain" id="PRO_5032746415" description="O-Glycosyl hydrolase" evidence="1">
    <location>
        <begin position="22"/>
        <end position="534"/>
    </location>
</feature>
<dbReference type="InterPro" id="IPR033452">
    <property type="entry name" value="GH30_C"/>
</dbReference>
<dbReference type="GO" id="GO:0004553">
    <property type="term" value="F:hydrolase activity, hydrolyzing O-glycosyl compounds"/>
    <property type="evidence" value="ECO:0007669"/>
    <property type="project" value="InterPro"/>
</dbReference>
<protein>
    <recommendedName>
        <fullName evidence="6">O-Glycosyl hydrolase</fullName>
    </recommendedName>
</protein>
<evidence type="ECO:0000313" key="4">
    <source>
        <dbReference type="EMBL" id="MBC2593675.1"/>
    </source>
</evidence>
<evidence type="ECO:0000259" key="2">
    <source>
        <dbReference type="Pfam" id="PF14587"/>
    </source>
</evidence>
<feature type="signal peptide" evidence="1">
    <location>
        <begin position="1"/>
        <end position="21"/>
    </location>
</feature>
<evidence type="ECO:0008006" key="6">
    <source>
        <dbReference type="Google" id="ProtNLM"/>
    </source>
</evidence>
<dbReference type="Gene3D" id="2.60.40.1180">
    <property type="entry name" value="Golgi alpha-mannosidase II"/>
    <property type="match status" value="1"/>
</dbReference>
<dbReference type="InterPro" id="IPR017853">
    <property type="entry name" value="GH"/>
</dbReference>
<dbReference type="EMBL" id="JACHVB010000014">
    <property type="protein sequence ID" value="MBC2593675.1"/>
    <property type="molecule type" value="Genomic_DNA"/>
</dbReference>
<comment type="caution">
    <text evidence="4">The sequence shown here is derived from an EMBL/GenBank/DDBJ whole genome shotgun (WGS) entry which is preliminary data.</text>
</comment>
<dbReference type="InterPro" id="IPR039514">
    <property type="entry name" value="6GAL-like"/>
</dbReference>
<sequence length="534" mass="59479">MKLRIVSISAWLIGLVLGSNAHSEAINVTVDFGQRLQMIDNIGSSTGMHGDYIAREWDQSVVDQIADLLFSQELDDKGQPKGIGLSSFRMQIGAGASGDESGISRVWRRTDCFLRPDGSYDWEGQGIGTTYWRRKCEEYGIATTIGYLNSPPVYFTENGYSFKTEETFTSNLKPEHYGDYASFLAEVAAYYQRIGLPFEYISPVNEPQHSWLDVPGKAKQEGTPWTNSQIAQLLRLTDKVYQDKGVSTRLLIPESASYDALVKYREGKESAAASDQLAAFWDKDSPDYVGNLAAVSKIVAGHAYFSDQSVNAIVRTRRDLRTAIEDCKDSLILWQTEYSLLGDRYSAEVPRDSVDEMRAALLLARVIHADFTIAEASAWQWWSSTEPDMFRVPRFALIVSSRDGEESFRATKLLWALGQYSRFVRPGMQRIGVSSEESVNEQLQTVMASAFYDEKLGELVMVLINFSEEKQDVNLNVKGRPATSGATTVAGYRTTATENMAPVKIDSGTIKMPAKSIITIVSSPTLSSQMVRNN</sequence>
<gene>
    <name evidence="4" type="ORF">H5P28_05305</name>
</gene>
<dbReference type="Gene3D" id="3.20.20.80">
    <property type="entry name" value="Glycosidases"/>
    <property type="match status" value="1"/>
</dbReference>
<dbReference type="RefSeq" id="WP_185674678.1">
    <property type="nucleotide sequence ID" value="NZ_JACHVB010000014.1"/>
</dbReference>
<reference evidence="4 5" key="1">
    <citation type="submission" date="2020-07" db="EMBL/GenBank/DDBJ databases">
        <authorList>
            <person name="Feng X."/>
        </authorList>
    </citation>
    <scope>NUCLEOTIDE SEQUENCE [LARGE SCALE GENOMIC DNA]</scope>
    <source>
        <strain evidence="4 5">JCM31066</strain>
    </source>
</reference>
<name>A0A842HB96_9BACT</name>
<dbReference type="Proteomes" id="UP000546464">
    <property type="component" value="Unassembled WGS sequence"/>
</dbReference>
<proteinExistence type="predicted"/>
<evidence type="ECO:0000259" key="3">
    <source>
        <dbReference type="Pfam" id="PF17189"/>
    </source>
</evidence>
<feature type="domain" description="Endo-beta-1,6-galactanase-like" evidence="2">
    <location>
        <begin position="27"/>
        <end position="387"/>
    </location>
</feature>
<keyword evidence="1" id="KW-0732">Signal</keyword>
<dbReference type="Pfam" id="PF17189">
    <property type="entry name" value="Glyco_hydro_30C"/>
    <property type="match status" value="1"/>
</dbReference>
<evidence type="ECO:0000313" key="5">
    <source>
        <dbReference type="Proteomes" id="UP000546464"/>
    </source>
</evidence>
<feature type="domain" description="Glycosyl hydrolase family 30 beta sandwich" evidence="3">
    <location>
        <begin position="429"/>
        <end position="520"/>
    </location>
</feature>
<keyword evidence="5" id="KW-1185">Reference proteome</keyword>
<organism evidence="4 5">
    <name type="scientific">Ruficoccus amylovorans</name>
    <dbReference type="NCBI Taxonomy" id="1804625"/>
    <lineage>
        <taxon>Bacteria</taxon>
        <taxon>Pseudomonadati</taxon>
        <taxon>Verrucomicrobiota</taxon>
        <taxon>Opitutia</taxon>
        <taxon>Puniceicoccales</taxon>
        <taxon>Cerasicoccaceae</taxon>
        <taxon>Ruficoccus</taxon>
    </lineage>
</organism>
<dbReference type="AlphaFoldDB" id="A0A842HB96"/>
<dbReference type="InterPro" id="IPR039743">
    <property type="entry name" value="6GAL/EXGAL"/>
</dbReference>
<dbReference type="PANTHER" id="PTHR42767">
    <property type="entry name" value="ENDO-BETA-1,6-GALACTANASE"/>
    <property type="match status" value="1"/>
</dbReference>
<evidence type="ECO:0000256" key="1">
    <source>
        <dbReference type="SAM" id="SignalP"/>
    </source>
</evidence>
<dbReference type="SUPFAM" id="SSF51445">
    <property type="entry name" value="(Trans)glycosidases"/>
    <property type="match status" value="1"/>
</dbReference>
<dbReference type="InterPro" id="IPR013780">
    <property type="entry name" value="Glyco_hydro_b"/>
</dbReference>
<dbReference type="Pfam" id="PF14587">
    <property type="entry name" value="Glyco_hydr_30_2"/>
    <property type="match status" value="1"/>
</dbReference>
<accession>A0A842HB96</accession>